<dbReference type="GO" id="GO:0016020">
    <property type="term" value="C:membrane"/>
    <property type="evidence" value="ECO:0007669"/>
    <property type="project" value="UniProtKB-SubCell"/>
</dbReference>
<dbReference type="EMBL" id="JAPDFW010000059">
    <property type="protein sequence ID" value="KAJ5076996.1"/>
    <property type="molecule type" value="Genomic_DNA"/>
</dbReference>
<accession>A0A9Q0LQR3</accession>
<feature type="transmembrane region" description="Helical" evidence="6">
    <location>
        <begin position="26"/>
        <end position="45"/>
    </location>
</feature>
<dbReference type="SMART" id="SM00679">
    <property type="entry name" value="CTNS"/>
    <property type="match status" value="2"/>
</dbReference>
<keyword evidence="3 6" id="KW-1133">Transmembrane helix</keyword>
<evidence type="ECO:0000313" key="7">
    <source>
        <dbReference type="EMBL" id="KAJ5076996.1"/>
    </source>
</evidence>
<keyword evidence="2 6" id="KW-0812">Transmembrane</keyword>
<protein>
    <submittedName>
        <fullName evidence="7">Pq loop repeat protein</fullName>
    </submittedName>
</protein>
<feature type="transmembrane region" description="Helical" evidence="6">
    <location>
        <begin position="244"/>
        <end position="266"/>
    </location>
</feature>
<evidence type="ECO:0000256" key="3">
    <source>
        <dbReference type="ARBA" id="ARBA00022989"/>
    </source>
</evidence>
<dbReference type="PANTHER" id="PTHR16201">
    <property type="entry name" value="SEVEN TRANSMEMBRANE PROTEIN 1-RELATED"/>
    <property type="match status" value="1"/>
</dbReference>
<evidence type="ECO:0000256" key="4">
    <source>
        <dbReference type="ARBA" id="ARBA00023136"/>
    </source>
</evidence>
<feature type="transmembrane region" description="Helical" evidence="6">
    <location>
        <begin position="101"/>
        <end position="125"/>
    </location>
</feature>
<keyword evidence="8" id="KW-1185">Reference proteome</keyword>
<dbReference type="OMA" id="WWYALTI"/>
<dbReference type="OrthoDB" id="19344at2759"/>
<sequence length="340" mass="39009">MTDSCDSEYDNPGSIKDFGSFFVKMSGVQIALGICVALGSVGSYIPQWIKIFRKNSVVGISVFTIFLTTINQFLSTVNVSIFRFPVLLGCSQYGFHQCGSALLGFIQIVGLWLIYFPIFQLFLLYHGLDSNQNPLTDKKLKKEYLLAWILYIIVIVLDLVLVFVSVYTIAKLGACNSKTRMFAKFIGYIGSFNNFFQYLPQIYKTYKMKTAGSYSIPTLLIQAPGGLVNVYFLAFVAKENISTWLTYFCADIQQWVLLILLLYYFFKEKKQLKIKKNLENQSENKVDFEEDEDQIENQNKIQNKIQNEIEIETETENETQKLLNRKDDGIDFSLEKGKIN</sequence>
<name>A0A9Q0LQR3_ANAIG</name>
<feature type="transmembrane region" description="Helical" evidence="6">
    <location>
        <begin position="145"/>
        <end position="169"/>
    </location>
</feature>
<dbReference type="Gene3D" id="1.20.1280.290">
    <property type="match status" value="1"/>
</dbReference>
<evidence type="ECO:0000313" key="8">
    <source>
        <dbReference type="Proteomes" id="UP001149090"/>
    </source>
</evidence>
<dbReference type="Proteomes" id="UP001149090">
    <property type="component" value="Unassembled WGS sequence"/>
</dbReference>
<dbReference type="AlphaFoldDB" id="A0A9Q0LQR3"/>
<dbReference type="InterPro" id="IPR006603">
    <property type="entry name" value="PQ-loop_rpt"/>
</dbReference>
<feature type="transmembrane region" description="Helical" evidence="6">
    <location>
        <begin position="211"/>
        <end position="232"/>
    </location>
</feature>
<proteinExistence type="predicted"/>
<evidence type="ECO:0000256" key="2">
    <source>
        <dbReference type="ARBA" id="ARBA00022692"/>
    </source>
</evidence>
<feature type="coiled-coil region" evidence="5">
    <location>
        <begin position="278"/>
        <end position="308"/>
    </location>
</feature>
<comment type="caution">
    <text evidence="7">The sequence shown here is derived from an EMBL/GenBank/DDBJ whole genome shotgun (WGS) entry which is preliminary data.</text>
</comment>
<evidence type="ECO:0000256" key="1">
    <source>
        <dbReference type="ARBA" id="ARBA00004141"/>
    </source>
</evidence>
<evidence type="ECO:0000256" key="5">
    <source>
        <dbReference type="SAM" id="Coils"/>
    </source>
</evidence>
<feature type="transmembrane region" description="Helical" evidence="6">
    <location>
        <begin position="181"/>
        <end position="199"/>
    </location>
</feature>
<keyword evidence="4 6" id="KW-0472">Membrane</keyword>
<evidence type="ECO:0000256" key="6">
    <source>
        <dbReference type="SAM" id="Phobius"/>
    </source>
</evidence>
<dbReference type="PANTHER" id="PTHR16201:SF11">
    <property type="entry name" value="PQ-LOOP REPEAT-CONTAINING PROTEIN"/>
    <property type="match status" value="1"/>
</dbReference>
<reference evidence="7" key="1">
    <citation type="submission" date="2022-10" db="EMBL/GenBank/DDBJ databases">
        <title>Novel sulphate-reducing endosymbionts in the free-living metamonad Anaeramoeba.</title>
        <authorList>
            <person name="Jerlstrom-Hultqvist J."/>
            <person name="Cepicka I."/>
            <person name="Gallot-Lavallee L."/>
            <person name="Salas-Leiva D."/>
            <person name="Curtis B.A."/>
            <person name="Zahonova K."/>
            <person name="Pipaliya S."/>
            <person name="Dacks J."/>
            <person name="Roger A.J."/>
        </authorList>
    </citation>
    <scope>NUCLEOTIDE SEQUENCE</scope>
    <source>
        <strain evidence="7">BMAN</strain>
    </source>
</reference>
<dbReference type="InterPro" id="IPR051415">
    <property type="entry name" value="LAAT-1"/>
</dbReference>
<organism evidence="7 8">
    <name type="scientific">Anaeramoeba ignava</name>
    <name type="common">Anaerobic marine amoeba</name>
    <dbReference type="NCBI Taxonomy" id="1746090"/>
    <lineage>
        <taxon>Eukaryota</taxon>
        <taxon>Metamonada</taxon>
        <taxon>Anaeramoebidae</taxon>
        <taxon>Anaeramoeba</taxon>
    </lineage>
</organism>
<gene>
    <name evidence="7" type="ORF">M0811_00316</name>
</gene>
<comment type="subcellular location">
    <subcellularLocation>
        <location evidence="1">Membrane</location>
        <topology evidence="1">Multi-pass membrane protein</topology>
    </subcellularLocation>
</comment>
<feature type="transmembrane region" description="Helical" evidence="6">
    <location>
        <begin position="57"/>
        <end position="81"/>
    </location>
</feature>
<keyword evidence="5" id="KW-0175">Coiled coil</keyword>
<dbReference type="Pfam" id="PF04193">
    <property type="entry name" value="PQ-loop"/>
    <property type="match status" value="2"/>
</dbReference>